<evidence type="ECO:0008006" key="4">
    <source>
        <dbReference type="Google" id="ProtNLM"/>
    </source>
</evidence>
<feature type="compositionally biased region" description="Acidic residues" evidence="1">
    <location>
        <begin position="747"/>
        <end position="758"/>
    </location>
</feature>
<gene>
    <name evidence="2" type="ORF">SAMN05216233_12436</name>
</gene>
<keyword evidence="3" id="KW-1185">Reference proteome</keyword>
<proteinExistence type="predicted"/>
<dbReference type="STRING" id="419481.SAMN05216233_12436"/>
<dbReference type="InterPro" id="IPR008023">
    <property type="entry name" value="DUF748"/>
</dbReference>
<dbReference type="EMBL" id="FMUX01000024">
    <property type="protein sequence ID" value="SCY82502.1"/>
    <property type="molecule type" value="Genomic_DNA"/>
</dbReference>
<accession>A0A1G5J2I3</accession>
<feature type="region of interest" description="Disordered" evidence="1">
    <location>
        <begin position="747"/>
        <end position="768"/>
    </location>
</feature>
<dbReference type="AlphaFoldDB" id="A0A1G5J2I3"/>
<evidence type="ECO:0000256" key="1">
    <source>
        <dbReference type="SAM" id="MobiDB-lite"/>
    </source>
</evidence>
<reference evidence="2 3" key="1">
    <citation type="submission" date="2016-10" db="EMBL/GenBank/DDBJ databases">
        <authorList>
            <person name="de Groot N.N."/>
        </authorList>
    </citation>
    <scope>NUCLEOTIDE SEQUENCE [LARGE SCALE GENOMIC DNA]</scope>
    <source>
        <strain evidence="2 3">AA1</strain>
    </source>
</reference>
<protein>
    <recommendedName>
        <fullName evidence="4">OmpA family protein</fullName>
    </recommendedName>
</protein>
<organism evidence="2 3">
    <name type="scientific">Desulfoluna spongiiphila</name>
    <dbReference type="NCBI Taxonomy" id="419481"/>
    <lineage>
        <taxon>Bacteria</taxon>
        <taxon>Pseudomonadati</taxon>
        <taxon>Thermodesulfobacteriota</taxon>
        <taxon>Desulfobacteria</taxon>
        <taxon>Desulfobacterales</taxon>
        <taxon>Desulfolunaceae</taxon>
        <taxon>Desulfoluna</taxon>
    </lineage>
</organism>
<dbReference type="Pfam" id="PF05359">
    <property type="entry name" value="DUF748"/>
    <property type="match status" value="2"/>
</dbReference>
<dbReference type="Proteomes" id="UP000198870">
    <property type="component" value="Unassembled WGS sequence"/>
</dbReference>
<evidence type="ECO:0000313" key="3">
    <source>
        <dbReference type="Proteomes" id="UP000198870"/>
    </source>
</evidence>
<sequence length="820" mass="88145">MSALVLLAFFTAVPVAVKHATLSWLKNNGMDEARIDNVDVNLFAGTLAVDGVHLHAENGTTNALQHFSVNLAMTDLARKRVRIESLRIEGLDLSARLVEALSIGGFTLPSESPATEPRITPDESDKKPWHIGIDSLTVRDTALAFAVPKLDLALALDDLSLTHLHSWNPAQEARLEVKGSLNKSPLLISLDLAPFAADTSVQGGIQLTDFALAPFTKVAEPHVTDLDGKLTIDTRIAFTRALESGTTLSQTGTLSLTDLSGRLTDPGVDLKALDLTWLGDVWVALDPAEKMTDLRTLGSLANGRLDAAYPAMGLRLRHEGVVWDGELSHTPSQKDGLAARGNLSVKQALASDSDTDVKIASLSHFFAYDIKAKGLNTIRVPHISLKGISALPPLSSIGSVDITAMALNNLSHLRADTLIVDDVATTLVRDPAGRLTFFNTINSLTAFHGNESAPSSTDTTAPGGAPPAPLAVKINTFRISGDDFLHLTDRSVTPVFEKEVSLKRLELLDIDTTAPDRDLPLTLEAELDTYETFSVTGTVRPLAPDVTAHLKARVANINLSCLSPYCSQALGYLIKTGSFTADSTLDINAGVLDINNQLTLRNLRLVPDDEETVDQVMKNLTMPLDYALSILEDNNGTISLSIPVHGDIHDPDINLNSIIQIATAKAITTASVSYLSFLLQPYGALLMVAEKAGEMITEIHLDPVGYELGATEPDPAGLEYLKVVAGLMKKKEFLNLTVFANAVPEDLSSEPEAAEETPTEASGELPAPEDKTLYMDLARQRASTIRHILAKEGIAPGRIHVSRPNFIVSKQQKPEAVLTL</sequence>
<evidence type="ECO:0000313" key="2">
    <source>
        <dbReference type="EMBL" id="SCY82502.1"/>
    </source>
</evidence>
<name>A0A1G5J2I3_9BACT</name>